<dbReference type="PANTHER" id="PTHR42705">
    <property type="entry name" value="BIFUNCTIONAL NON-HOMOLOGOUS END JOINING PROTEIN LIGD"/>
    <property type="match status" value="1"/>
</dbReference>
<evidence type="ECO:0000256" key="8">
    <source>
        <dbReference type="ARBA" id="ARBA00022741"/>
    </source>
</evidence>
<keyword evidence="8" id="KW-0547">Nucleotide-binding</keyword>
<evidence type="ECO:0000256" key="4">
    <source>
        <dbReference type="ARBA" id="ARBA00022679"/>
    </source>
</evidence>
<evidence type="ECO:0000256" key="7">
    <source>
        <dbReference type="ARBA" id="ARBA00022723"/>
    </source>
</evidence>
<keyword evidence="16" id="KW-0234">DNA repair</keyword>
<dbReference type="PANTHER" id="PTHR42705:SF2">
    <property type="entry name" value="BIFUNCTIONAL NON-HOMOLOGOUS END JOINING PROTEIN LIGD"/>
    <property type="match status" value="1"/>
</dbReference>
<protein>
    <recommendedName>
        <fullName evidence="2">DNA ligase (ATP)</fullName>
        <ecNumber evidence="2">6.5.1.1</ecNumber>
    </recommendedName>
    <alternativeName>
        <fullName evidence="19">NHEJ DNA polymerase</fullName>
    </alternativeName>
</protein>
<keyword evidence="3 23" id="KW-0436">Ligase</keyword>
<evidence type="ECO:0000313" key="23">
    <source>
        <dbReference type="EMBL" id="MFC4309975.1"/>
    </source>
</evidence>
<keyword evidence="14" id="KW-0238">DNA-binding</keyword>
<evidence type="ECO:0000256" key="5">
    <source>
        <dbReference type="ARBA" id="ARBA00022695"/>
    </source>
</evidence>
<keyword evidence="7" id="KW-0479">Metal-binding</keyword>
<feature type="domain" description="ATP-dependent DNA ligase family profile" evidence="22">
    <location>
        <begin position="339"/>
        <end position="434"/>
    </location>
</feature>
<dbReference type="RefSeq" id="WP_380597087.1">
    <property type="nucleotide sequence ID" value="NZ_JBHSDU010000003.1"/>
</dbReference>
<keyword evidence="9" id="KW-0227">DNA damage</keyword>
<evidence type="ECO:0000256" key="19">
    <source>
        <dbReference type="ARBA" id="ARBA00029943"/>
    </source>
</evidence>
<organism evidence="23 24">
    <name type="scientific">Steroidobacter flavus</name>
    <dbReference type="NCBI Taxonomy" id="1842136"/>
    <lineage>
        <taxon>Bacteria</taxon>
        <taxon>Pseudomonadati</taxon>
        <taxon>Pseudomonadota</taxon>
        <taxon>Gammaproteobacteria</taxon>
        <taxon>Steroidobacterales</taxon>
        <taxon>Steroidobacteraceae</taxon>
        <taxon>Steroidobacter</taxon>
    </lineage>
</organism>
<evidence type="ECO:0000256" key="18">
    <source>
        <dbReference type="ARBA" id="ARBA00023268"/>
    </source>
</evidence>
<dbReference type="SUPFAM" id="SSF50249">
    <property type="entry name" value="Nucleic acid-binding proteins"/>
    <property type="match status" value="1"/>
</dbReference>
<dbReference type="InterPro" id="IPR052171">
    <property type="entry name" value="NHEJ_LigD"/>
</dbReference>
<comment type="cofactor">
    <cofactor evidence="1">
        <name>Mn(2+)</name>
        <dbReference type="ChEBI" id="CHEBI:29035"/>
    </cofactor>
</comment>
<evidence type="ECO:0000256" key="1">
    <source>
        <dbReference type="ARBA" id="ARBA00001936"/>
    </source>
</evidence>
<dbReference type="NCBIfam" id="TIGR02777">
    <property type="entry name" value="LigD_PE_dom"/>
    <property type="match status" value="1"/>
</dbReference>
<evidence type="ECO:0000256" key="13">
    <source>
        <dbReference type="ARBA" id="ARBA00022932"/>
    </source>
</evidence>
<dbReference type="Gene3D" id="3.30.470.30">
    <property type="entry name" value="DNA ligase/mRNA capping enzyme"/>
    <property type="match status" value="1"/>
</dbReference>
<dbReference type="InterPro" id="IPR033651">
    <property type="entry name" value="PaeLigD_Pol-like"/>
</dbReference>
<comment type="caution">
    <text evidence="23">The sequence shown here is derived from an EMBL/GenBank/DDBJ whole genome shotgun (WGS) entry which is preliminary data.</text>
</comment>
<dbReference type="PROSITE" id="PS50160">
    <property type="entry name" value="DNA_LIGASE_A3"/>
    <property type="match status" value="1"/>
</dbReference>
<keyword evidence="13" id="KW-0239">DNA-directed DNA polymerase</keyword>
<dbReference type="CDD" id="cd04862">
    <property type="entry name" value="PaeLigD_Pol_like"/>
    <property type="match status" value="1"/>
</dbReference>
<evidence type="ECO:0000256" key="21">
    <source>
        <dbReference type="SAM" id="MobiDB-lite"/>
    </source>
</evidence>
<dbReference type="CDD" id="cd07906">
    <property type="entry name" value="Adenylation_DNA_ligase_LigD_LigC"/>
    <property type="match status" value="1"/>
</dbReference>
<dbReference type="EC" id="6.5.1.1" evidence="2"/>
<evidence type="ECO:0000256" key="9">
    <source>
        <dbReference type="ARBA" id="ARBA00022763"/>
    </source>
</evidence>
<dbReference type="InterPro" id="IPR014146">
    <property type="entry name" value="LigD_ligase_dom"/>
</dbReference>
<name>A0ABV8STC7_9GAMM</name>
<evidence type="ECO:0000256" key="6">
    <source>
        <dbReference type="ARBA" id="ARBA00022722"/>
    </source>
</evidence>
<evidence type="ECO:0000256" key="2">
    <source>
        <dbReference type="ARBA" id="ARBA00012727"/>
    </source>
</evidence>
<dbReference type="SUPFAM" id="SSF56091">
    <property type="entry name" value="DNA ligase/mRNA capping enzyme, catalytic domain"/>
    <property type="match status" value="1"/>
</dbReference>
<evidence type="ECO:0000256" key="17">
    <source>
        <dbReference type="ARBA" id="ARBA00023211"/>
    </source>
</evidence>
<dbReference type="InterPro" id="IPR014144">
    <property type="entry name" value="LigD_PE_domain"/>
</dbReference>
<keyword evidence="12" id="KW-0067">ATP-binding</keyword>
<dbReference type="CDD" id="cd07971">
    <property type="entry name" value="OBF_DNA_ligase_LigD"/>
    <property type="match status" value="1"/>
</dbReference>
<keyword evidence="11" id="KW-0269">Exonuclease</keyword>
<dbReference type="NCBIfam" id="TIGR02779">
    <property type="entry name" value="NHEJ_ligase_lig"/>
    <property type="match status" value="1"/>
</dbReference>
<dbReference type="InterPro" id="IPR014143">
    <property type="entry name" value="NHEJ_ligase_prk"/>
</dbReference>
<evidence type="ECO:0000256" key="11">
    <source>
        <dbReference type="ARBA" id="ARBA00022839"/>
    </source>
</evidence>
<dbReference type="NCBIfam" id="TIGR02778">
    <property type="entry name" value="ligD_pol"/>
    <property type="match status" value="1"/>
</dbReference>
<evidence type="ECO:0000259" key="22">
    <source>
        <dbReference type="PROSITE" id="PS50160"/>
    </source>
</evidence>
<evidence type="ECO:0000256" key="12">
    <source>
        <dbReference type="ARBA" id="ARBA00022840"/>
    </source>
</evidence>
<dbReference type="GO" id="GO:0003910">
    <property type="term" value="F:DNA ligase (ATP) activity"/>
    <property type="evidence" value="ECO:0007669"/>
    <property type="project" value="UniProtKB-EC"/>
</dbReference>
<dbReference type="EMBL" id="JBHSDU010000003">
    <property type="protein sequence ID" value="MFC4309975.1"/>
    <property type="molecule type" value="Genomic_DNA"/>
</dbReference>
<gene>
    <name evidence="23" type="primary">ligD</name>
    <name evidence="23" type="ORF">ACFPN2_12865</name>
</gene>
<keyword evidence="15" id="KW-0233">DNA recombination</keyword>
<keyword evidence="18" id="KW-0511">Multifunctional enzyme</keyword>
<evidence type="ECO:0000256" key="20">
    <source>
        <dbReference type="ARBA" id="ARBA00034003"/>
    </source>
</evidence>
<dbReference type="NCBIfam" id="TIGR02776">
    <property type="entry name" value="NHEJ_ligase_prk"/>
    <property type="match status" value="1"/>
</dbReference>
<dbReference type="Gene3D" id="2.40.50.140">
    <property type="entry name" value="Nucleic acid-binding proteins"/>
    <property type="match status" value="1"/>
</dbReference>
<evidence type="ECO:0000256" key="14">
    <source>
        <dbReference type="ARBA" id="ARBA00023125"/>
    </source>
</evidence>
<evidence type="ECO:0000256" key="16">
    <source>
        <dbReference type="ARBA" id="ARBA00023204"/>
    </source>
</evidence>
<dbReference type="InterPro" id="IPR012310">
    <property type="entry name" value="DNA_ligase_ATP-dep_cent"/>
</dbReference>
<dbReference type="InterPro" id="IPR012309">
    <property type="entry name" value="DNA_ligase_ATP-dep_C"/>
</dbReference>
<dbReference type="Pfam" id="PF21686">
    <property type="entry name" value="LigD_Prim-Pol"/>
    <property type="match status" value="1"/>
</dbReference>
<keyword evidence="24" id="KW-1185">Reference proteome</keyword>
<evidence type="ECO:0000313" key="24">
    <source>
        <dbReference type="Proteomes" id="UP001595904"/>
    </source>
</evidence>
<dbReference type="Pfam" id="PF13298">
    <property type="entry name" value="LigD_N"/>
    <property type="match status" value="1"/>
</dbReference>
<dbReference type="Pfam" id="PF04679">
    <property type="entry name" value="DNA_ligase_A_C"/>
    <property type="match status" value="1"/>
</dbReference>
<feature type="region of interest" description="Disordered" evidence="21">
    <location>
        <begin position="567"/>
        <end position="590"/>
    </location>
</feature>
<evidence type="ECO:0000256" key="15">
    <source>
        <dbReference type="ARBA" id="ARBA00023172"/>
    </source>
</evidence>
<reference evidence="24" key="1">
    <citation type="journal article" date="2019" name="Int. J. Syst. Evol. Microbiol.">
        <title>The Global Catalogue of Microorganisms (GCM) 10K type strain sequencing project: providing services to taxonomists for standard genome sequencing and annotation.</title>
        <authorList>
            <consortium name="The Broad Institute Genomics Platform"/>
            <consortium name="The Broad Institute Genome Sequencing Center for Infectious Disease"/>
            <person name="Wu L."/>
            <person name="Ma J."/>
        </authorList>
    </citation>
    <scope>NUCLEOTIDE SEQUENCE [LARGE SCALE GENOMIC DNA]</scope>
    <source>
        <strain evidence="24">CGMCC 1.10759</strain>
    </source>
</reference>
<sequence>MATRKLSRYRAMRDFKQTAEPSGRRKVDKSPELRFVIQKHAATRLHFDLRLELDGVFKSWAVTRGPSLDPKDKRLAVEVEDHPLDYGDFEGTIPKGQYGGGTVQLWDRGFWRPEGELSAEAQLKKGELKFQVAGERLKGSFVLVRMKGDRYGGKRTNWLLIKHRDAYATDARGVEKMMSEDRSVASGRPMASIAAGKGRAPQPFMLRGKVAKANDVWNSNREPVEETPAPKKTARRKKAASKRARIPAFIEPELCKPVDRPPGGPGWGHEVKFDGYRLQLRIANGDVTLKTRKGLDWTPKFQAIADAAADFPNAIIDGEVAALDKNGSPDFAALQAALSEDRTDDLIFFAFDFMYSDDGDLRSSSLRDRKAALKEYLGEQGQDSTSLIRYVDHFETAGDAVLQSACRMNLEGIISKRLDAPYRAGRIGDWTKAKCRAGQEVVIGGWTQTGSAFRSLLVGVNRGGHLIHVGRVGTGFGGDKVAKLWPKLKKLETDENPFGGSTAPRKKPEIHWVKPKLVAEIEFAGWTGGGNIRQAAFKGLRTDKPASEIVAERPAEAEEVDVVEPAPKAARGKAKKASRGKAAKKHSAVAKSTAGSNVVMGVPISSADKPLWPNANDKTPVTKIDLARYYETMGELILPHIKGRPCSLIRAPDGIGHQQFFQRHAMQGTSNLLSTVKVFGDHKPYLQIDRIEALAAIAQSAGIELHPWNCQPDKPETPGRLVFDLDPGPGLDFSDVIAAAKEIKERLEALGLVAFCKTTGGKGLHVVTPLADSRNNRLKWPEAKAFAQGVCTRMAEDSPDKYLVNMSKKLRGGKIFLDYLRNDRMATAVAPYSPRVREGATVSMPLNWSQVKAGLDPTRYTIRTAADYARKATEWEGYCDGERPLEDAIRKFVQPRQTSHRRKHSNHSHAMT</sequence>
<proteinExistence type="predicted"/>
<dbReference type="Proteomes" id="UP001595904">
    <property type="component" value="Unassembled WGS sequence"/>
</dbReference>
<dbReference type="Pfam" id="PF01068">
    <property type="entry name" value="DNA_ligase_A_M"/>
    <property type="match status" value="1"/>
</dbReference>
<feature type="region of interest" description="Disordered" evidence="21">
    <location>
        <begin position="219"/>
        <end position="242"/>
    </location>
</feature>
<feature type="compositionally biased region" description="Basic residues" evidence="21">
    <location>
        <begin position="570"/>
        <end position="588"/>
    </location>
</feature>
<keyword evidence="10" id="KW-0378">Hydrolase</keyword>
<comment type="catalytic activity">
    <reaction evidence="20">
        <text>ATP + (deoxyribonucleotide)n-3'-hydroxyl + 5'-phospho-(deoxyribonucleotide)m = (deoxyribonucleotide)n+m + AMP + diphosphate.</text>
        <dbReference type="EC" id="6.5.1.1"/>
    </reaction>
</comment>
<dbReference type="InterPro" id="IPR014145">
    <property type="entry name" value="LigD_pol_dom"/>
</dbReference>
<feature type="compositionally biased region" description="Basic residues" evidence="21">
    <location>
        <begin position="232"/>
        <end position="242"/>
    </location>
</feature>
<dbReference type="InterPro" id="IPR012340">
    <property type="entry name" value="NA-bd_OB-fold"/>
</dbReference>
<dbReference type="Gene3D" id="3.30.1490.70">
    <property type="match status" value="1"/>
</dbReference>
<evidence type="ECO:0000256" key="10">
    <source>
        <dbReference type="ARBA" id="ARBA00022801"/>
    </source>
</evidence>
<evidence type="ECO:0000256" key="3">
    <source>
        <dbReference type="ARBA" id="ARBA00022598"/>
    </source>
</evidence>
<dbReference type="NCBIfam" id="NF004628">
    <property type="entry name" value="PRK05972.1"/>
    <property type="match status" value="1"/>
</dbReference>
<accession>A0ABV8STC7</accession>
<keyword evidence="4" id="KW-0808">Transferase</keyword>
<keyword evidence="5" id="KW-0548">Nucleotidyltransferase</keyword>
<dbReference type="Gene3D" id="3.90.920.10">
    <property type="entry name" value="DNA primase, PRIM domain"/>
    <property type="match status" value="1"/>
</dbReference>
<keyword evidence="17" id="KW-0464">Manganese</keyword>
<keyword evidence="6" id="KW-0540">Nuclease</keyword>